<accession>A0A1L1PYV5</accession>
<sequence length="91" mass="10291">MRSAALPAVRITPELKQQLEDVLADGETVSALVERAVRGEIERRVMEGEFHRRGMEAIERVEAGGMYLTAEDVLGKLEAKLRRAKESRTRR</sequence>
<keyword evidence="2" id="KW-1185">Reference proteome</keyword>
<dbReference type="Proteomes" id="UP000028878">
    <property type="component" value="Unassembled WGS sequence"/>
</dbReference>
<dbReference type="EMBL" id="CCAE010000084">
    <property type="protein sequence ID" value="CDN90445.1"/>
    <property type="molecule type" value="Genomic_DNA"/>
</dbReference>
<evidence type="ECO:0000313" key="2">
    <source>
        <dbReference type="Proteomes" id="UP000028878"/>
    </source>
</evidence>
<protein>
    <recommendedName>
        <fullName evidence="3">Prevent-host-death protein</fullName>
    </recommendedName>
</protein>
<gene>
    <name evidence="1" type="ORF">BN948_04889</name>
</gene>
<reference evidence="2" key="1">
    <citation type="submission" date="2014-02" db="EMBL/GenBank/DDBJ databases">
        <authorList>
            <person name="Gan H."/>
        </authorList>
    </citation>
    <scope>NUCLEOTIDE SEQUENCE [LARGE SCALE GENOMIC DNA]</scope>
    <source>
        <strain evidence="2">S1</strain>
    </source>
</reference>
<proteinExistence type="predicted"/>
<dbReference type="AlphaFoldDB" id="A0A1L1PYV5"/>
<dbReference type="RefSeq" id="WP_009520589.1">
    <property type="nucleotide sequence ID" value="NZ_CCAE010000084.1"/>
</dbReference>
<organism evidence="1 2">
    <name type="scientific">Hydrogenophaga intermedia</name>
    <dbReference type="NCBI Taxonomy" id="65786"/>
    <lineage>
        <taxon>Bacteria</taxon>
        <taxon>Pseudomonadati</taxon>
        <taxon>Pseudomonadota</taxon>
        <taxon>Betaproteobacteria</taxon>
        <taxon>Burkholderiales</taxon>
        <taxon>Comamonadaceae</taxon>
        <taxon>Hydrogenophaga</taxon>
    </lineage>
</organism>
<evidence type="ECO:0000313" key="1">
    <source>
        <dbReference type="EMBL" id="CDN90445.1"/>
    </source>
</evidence>
<evidence type="ECO:0008006" key="3">
    <source>
        <dbReference type="Google" id="ProtNLM"/>
    </source>
</evidence>
<name>A0A1L1PYV5_HYDIT</name>
<dbReference type="NCBIfam" id="NF041551">
    <property type="entry name" value="YlcI_YnfO_N"/>
    <property type="match status" value="1"/>
</dbReference>
<reference evidence="2" key="2">
    <citation type="submission" date="2014-11" db="EMBL/GenBank/DDBJ databases">
        <title>Draft genome sequence of Hydrogenophaga intermedia S1.</title>
        <authorList>
            <person name="Gan H.M."/>
            <person name="Chew T.H."/>
            <person name="Stolz A."/>
        </authorList>
    </citation>
    <scope>NUCLEOTIDE SEQUENCE [LARGE SCALE GENOMIC DNA]</scope>
    <source>
        <strain evidence="2">S1</strain>
    </source>
</reference>